<protein>
    <submittedName>
        <fullName evidence="1">Uncharacterized protein</fullName>
    </submittedName>
</protein>
<sequence length="139" mass="15088">MEAIEAKSASSPTVPRGDGMAVQATEASFHDFSLSNLLLGCNSLRHYTVSNLILMLLGLQRVPTTANPLLVLVGFECYYEAQHFAIWAAESMVNIVVHLHYSISGALIQFSSPSISFLSTWGTASTFTLCFSSLIELGR</sequence>
<evidence type="ECO:0000313" key="1">
    <source>
        <dbReference type="EMBL" id="RAL45594.1"/>
    </source>
</evidence>
<dbReference type="AlphaFoldDB" id="A0A328DJA3"/>
<accession>A0A328DJA3</accession>
<organism evidence="1 2">
    <name type="scientific">Cuscuta australis</name>
    <dbReference type="NCBI Taxonomy" id="267555"/>
    <lineage>
        <taxon>Eukaryota</taxon>
        <taxon>Viridiplantae</taxon>
        <taxon>Streptophyta</taxon>
        <taxon>Embryophyta</taxon>
        <taxon>Tracheophyta</taxon>
        <taxon>Spermatophyta</taxon>
        <taxon>Magnoliopsida</taxon>
        <taxon>eudicotyledons</taxon>
        <taxon>Gunneridae</taxon>
        <taxon>Pentapetalae</taxon>
        <taxon>asterids</taxon>
        <taxon>lamiids</taxon>
        <taxon>Solanales</taxon>
        <taxon>Convolvulaceae</taxon>
        <taxon>Cuscuteae</taxon>
        <taxon>Cuscuta</taxon>
        <taxon>Cuscuta subgen. Grammica</taxon>
        <taxon>Cuscuta sect. Cleistogrammica</taxon>
    </lineage>
</organism>
<dbReference type="Proteomes" id="UP000249390">
    <property type="component" value="Unassembled WGS sequence"/>
</dbReference>
<gene>
    <name evidence="1" type="ORF">DM860_009458</name>
</gene>
<dbReference type="EMBL" id="NQVE01000129">
    <property type="protein sequence ID" value="RAL45594.1"/>
    <property type="molecule type" value="Genomic_DNA"/>
</dbReference>
<evidence type="ECO:0000313" key="2">
    <source>
        <dbReference type="Proteomes" id="UP000249390"/>
    </source>
</evidence>
<keyword evidence="2" id="KW-1185">Reference proteome</keyword>
<name>A0A328DJA3_9ASTE</name>
<reference evidence="1 2" key="1">
    <citation type="submission" date="2018-06" db="EMBL/GenBank/DDBJ databases">
        <title>The Genome of Cuscuta australis (Dodder) Provides Insight into the Evolution of Plant Parasitism.</title>
        <authorList>
            <person name="Liu H."/>
        </authorList>
    </citation>
    <scope>NUCLEOTIDE SEQUENCE [LARGE SCALE GENOMIC DNA]</scope>
    <source>
        <strain evidence="2">cv. Yunnan</strain>
        <tissue evidence="1">Vines</tissue>
    </source>
</reference>
<comment type="caution">
    <text evidence="1">The sequence shown here is derived from an EMBL/GenBank/DDBJ whole genome shotgun (WGS) entry which is preliminary data.</text>
</comment>
<proteinExistence type="predicted"/>